<dbReference type="Pfam" id="PF13689">
    <property type="entry name" value="DUF4154"/>
    <property type="match status" value="1"/>
</dbReference>
<accession>A0A3B0ZQH4</accession>
<evidence type="ECO:0008006" key="2">
    <source>
        <dbReference type="Google" id="ProtNLM"/>
    </source>
</evidence>
<evidence type="ECO:0000313" key="1">
    <source>
        <dbReference type="EMBL" id="VAW88319.1"/>
    </source>
</evidence>
<dbReference type="PROSITE" id="PS51257">
    <property type="entry name" value="PROKAR_LIPOPROTEIN"/>
    <property type="match status" value="1"/>
</dbReference>
<dbReference type="AlphaFoldDB" id="A0A3B0ZQH4"/>
<dbReference type="InterPro" id="IPR025293">
    <property type="entry name" value="YfiR/HmsC-like"/>
</dbReference>
<proteinExistence type="predicted"/>
<dbReference type="EMBL" id="UOFO01000143">
    <property type="protein sequence ID" value="VAW88319.1"/>
    <property type="molecule type" value="Genomic_DNA"/>
</dbReference>
<gene>
    <name evidence="1" type="ORF">MNBD_GAMMA16-674</name>
</gene>
<reference evidence="1" key="1">
    <citation type="submission" date="2018-06" db="EMBL/GenBank/DDBJ databases">
        <authorList>
            <person name="Zhirakovskaya E."/>
        </authorList>
    </citation>
    <scope>NUCLEOTIDE SEQUENCE</scope>
</reference>
<organism evidence="1">
    <name type="scientific">hydrothermal vent metagenome</name>
    <dbReference type="NCBI Taxonomy" id="652676"/>
    <lineage>
        <taxon>unclassified sequences</taxon>
        <taxon>metagenomes</taxon>
        <taxon>ecological metagenomes</taxon>
    </lineage>
</organism>
<protein>
    <recommendedName>
        <fullName evidence="2">Transmembrane protein</fullName>
    </recommendedName>
</protein>
<name>A0A3B0ZQH4_9ZZZZ</name>
<sequence length="183" mass="20633">MMNVFRQFLILFALFLALWASVSCAGVTTAEMKIKVVFLFNFAKFVEWPDSRFTNDNSSVHICLTGNDSEFTIARQLEGKMAKGRIVSLEFVGSKTDLGHCHILFITQVKKKEIVSYVSATQEQSILTVGQSPYFSDVGGVINLVNIGNKIRFEVNLTEAKKKSLNISSKLLRLARNVRFEER</sequence>